<comment type="caution">
    <text evidence="2">The sequence shown here is derived from an EMBL/GenBank/DDBJ whole genome shotgun (WGS) entry which is preliminary data.</text>
</comment>
<dbReference type="AlphaFoldDB" id="A0A845LVJ3"/>
<dbReference type="SUPFAM" id="SSF54001">
    <property type="entry name" value="Cysteine proteinases"/>
    <property type="match status" value="1"/>
</dbReference>
<dbReference type="SMART" id="SM00460">
    <property type="entry name" value="TGc"/>
    <property type="match status" value="1"/>
</dbReference>
<feature type="domain" description="Transglutaminase-like" evidence="1">
    <location>
        <begin position="157"/>
        <end position="221"/>
    </location>
</feature>
<dbReference type="InterPro" id="IPR013589">
    <property type="entry name" value="Bac_transglu_N"/>
</dbReference>
<dbReference type="InterPro" id="IPR038765">
    <property type="entry name" value="Papain-like_cys_pep_sf"/>
</dbReference>
<dbReference type="Proteomes" id="UP000467322">
    <property type="component" value="Unassembled WGS sequence"/>
</dbReference>
<dbReference type="InterPro" id="IPR002931">
    <property type="entry name" value="Transglutaminase-like"/>
</dbReference>
<evidence type="ECO:0000313" key="2">
    <source>
        <dbReference type="EMBL" id="MZR11930.1"/>
    </source>
</evidence>
<accession>A0A845LVJ3</accession>
<dbReference type="Pfam" id="PF08379">
    <property type="entry name" value="Bact_transglu_N"/>
    <property type="match status" value="1"/>
</dbReference>
<dbReference type="RefSeq" id="WP_161350052.1">
    <property type="nucleotide sequence ID" value="NZ_WTUX01000006.1"/>
</dbReference>
<dbReference type="PANTHER" id="PTHR33490:SF6">
    <property type="entry name" value="SLL1049 PROTEIN"/>
    <property type="match status" value="1"/>
</dbReference>
<dbReference type="Gene3D" id="3.10.620.30">
    <property type="match status" value="1"/>
</dbReference>
<dbReference type="EMBL" id="WTUX01000006">
    <property type="protein sequence ID" value="MZR11930.1"/>
    <property type="molecule type" value="Genomic_DNA"/>
</dbReference>
<name>A0A845LVJ3_9RHOB</name>
<reference evidence="2 3" key="1">
    <citation type="submission" date="2019-12" db="EMBL/GenBank/DDBJ databases">
        <title>Maritimibacter sp. nov. sp. isolated from sea sand.</title>
        <authorList>
            <person name="Kim J."/>
            <person name="Jeong S.E."/>
            <person name="Jung H.S."/>
            <person name="Jeon C.O."/>
        </authorList>
    </citation>
    <scope>NUCLEOTIDE SEQUENCE [LARGE SCALE GENOMIC DNA]</scope>
    <source>
        <strain evidence="2 3">DP07</strain>
    </source>
</reference>
<sequence>MRLKIKHTTRYRFGEPVTYGLQQLRKIPKSSHQQTVIDWSTRVEHGKREVVFEDHHHNTVELISIDRDATEVAVISEGEVEVEDSGGIVGRHPGPSPLWLYERSTPLTKAGSGCRALIRQVEGETDLERLHSLMRVIRDAVTYEKGDPDTSRTAEDAVADGRGVCQDHAHIFVACAREMGFAARYVSGYLMMNDRIEQEATHAWAEAYVDALGWVGFDVSNGQSPDARYVRVATGLDYTEAAPVVGSRIGGATETLDVQIQVAQQ</sequence>
<protein>
    <submittedName>
        <fullName evidence="2">Transglutaminase family protein</fullName>
    </submittedName>
</protein>
<dbReference type="Pfam" id="PF01841">
    <property type="entry name" value="Transglut_core"/>
    <property type="match status" value="1"/>
</dbReference>
<keyword evidence="3" id="KW-1185">Reference proteome</keyword>
<proteinExistence type="predicted"/>
<gene>
    <name evidence="2" type="ORF">GQE99_02730</name>
</gene>
<dbReference type="PANTHER" id="PTHR33490">
    <property type="entry name" value="BLR5614 PROTEIN-RELATED"/>
    <property type="match status" value="1"/>
</dbReference>
<organism evidence="2 3">
    <name type="scientific">Maritimibacter harenae</name>
    <dbReference type="NCBI Taxonomy" id="2606218"/>
    <lineage>
        <taxon>Bacteria</taxon>
        <taxon>Pseudomonadati</taxon>
        <taxon>Pseudomonadota</taxon>
        <taxon>Alphaproteobacteria</taxon>
        <taxon>Rhodobacterales</taxon>
        <taxon>Roseobacteraceae</taxon>
        <taxon>Maritimibacter</taxon>
    </lineage>
</organism>
<evidence type="ECO:0000259" key="1">
    <source>
        <dbReference type="SMART" id="SM00460"/>
    </source>
</evidence>
<evidence type="ECO:0000313" key="3">
    <source>
        <dbReference type="Proteomes" id="UP000467322"/>
    </source>
</evidence>